<dbReference type="Pfam" id="PF03099">
    <property type="entry name" value="BPL_LplA_LipB"/>
    <property type="match status" value="1"/>
</dbReference>
<keyword evidence="3 5" id="KW-0067">ATP-binding</keyword>
<proteinExistence type="inferred from homology"/>
<dbReference type="PANTHER" id="PTHR12835">
    <property type="entry name" value="BIOTIN PROTEIN LIGASE"/>
    <property type="match status" value="1"/>
</dbReference>
<dbReference type="GO" id="GO:0016740">
    <property type="term" value="F:transferase activity"/>
    <property type="evidence" value="ECO:0007669"/>
    <property type="project" value="UniProtKB-ARBA"/>
</dbReference>
<dbReference type="HAMAP" id="MF_00978">
    <property type="entry name" value="Bifunct_BirA"/>
    <property type="match status" value="1"/>
</dbReference>
<name>A0A4R2KE42_9THEO</name>
<keyword evidence="4 5" id="KW-0092">Biotin</keyword>
<dbReference type="GO" id="GO:0005524">
    <property type="term" value="F:ATP binding"/>
    <property type="evidence" value="ECO:0007669"/>
    <property type="project" value="UniProtKB-UniRule"/>
</dbReference>
<dbReference type="PANTHER" id="PTHR12835:SF5">
    <property type="entry name" value="BIOTIN--PROTEIN LIGASE"/>
    <property type="match status" value="1"/>
</dbReference>
<dbReference type="Proteomes" id="UP000294886">
    <property type="component" value="Unassembled WGS sequence"/>
</dbReference>
<evidence type="ECO:0000259" key="6">
    <source>
        <dbReference type="PROSITE" id="PS51733"/>
    </source>
</evidence>
<keyword evidence="1 5" id="KW-0436">Ligase</keyword>
<sequence length="326" mass="37077">MLRQKLVEILKQNREDFISGQKLSEIMKVSRTAIWKQIKELEKLGYKIQAHRKLGYRLISEPDLLIYEEIAPYLNTKFIGRNYIHKESLSSTNDMAKELAYKVPDGTVIVAEEQTKGRGRMGRSWFSEKSSCILTSVILKPQIRPEKTVALTQVAALTVVKAIEEVCSVKTKIKWPNDIILNSKKVCGILTEMSSEIDVVNYIVIGIGINVNCTEFPDDLKEKATSLQLELEKPVDRKKLLASLLNNLEIYYKEYEEKGFESLRPLILENSITIGKEVRVIYTDREIRGQAIAIDKEGKLVIKTEKGEEIALLSGEVSVRGLLDYI</sequence>
<dbReference type="InterPro" id="IPR036388">
    <property type="entry name" value="WH-like_DNA-bd_sf"/>
</dbReference>
<dbReference type="NCBIfam" id="TIGR00121">
    <property type="entry name" value="birA_ligase"/>
    <property type="match status" value="1"/>
</dbReference>
<comment type="catalytic activity">
    <reaction evidence="5">
        <text>biotin + L-lysyl-[protein] + ATP = N(6)-biotinyl-L-lysyl-[protein] + AMP + diphosphate + H(+)</text>
        <dbReference type="Rhea" id="RHEA:11756"/>
        <dbReference type="Rhea" id="RHEA-COMP:9752"/>
        <dbReference type="Rhea" id="RHEA-COMP:10505"/>
        <dbReference type="ChEBI" id="CHEBI:15378"/>
        <dbReference type="ChEBI" id="CHEBI:29969"/>
        <dbReference type="ChEBI" id="CHEBI:30616"/>
        <dbReference type="ChEBI" id="CHEBI:33019"/>
        <dbReference type="ChEBI" id="CHEBI:57586"/>
        <dbReference type="ChEBI" id="CHEBI:83144"/>
        <dbReference type="ChEBI" id="CHEBI:456215"/>
        <dbReference type="EC" id="6.3.4.15"/>
    </reaction>
</comment>
<dbReference type="InterPro" id="IPR013196">
    <property type="entry name" value="HTH_11"/>
</dbReference>
<feature type="domain" description="BPL/LPL catalytic" evidence="6">
    <location>
        <begin position="68"/>
        <end position="256"/>
    </location>
</feature>
<evidence type="ECO:0000256" key="2">
    <source>
        <dbReference type="ARBA" id="ARBA00022741"/>
    </source>
</evidence>
<dbReference type="RefSeq" id="WP_132038976.1">
    <property type="nucleotide sequence ID" value="NZ_SLWU01000003.1"/>
</dbReference>
<feature type="DNA-binding region" description="H-T-H motif" evidence="5">
    <location>
        <begin position="20"/>
        <end position="39"/>
    </location>
</feature>
<feature type="binding site" evidence="5">
    <location>
        <begin position="118"/>
        <end position="120"/>
    </location>
    <ligand>
        <name>biotin</name>
        <dbReference type="ChEBI" id="CHEBI:57586"/>
    </ligand>
</feature>
<dbReference type="InterPro" id="IPR030855">
    <property type="entry name" value="Bifunct_BirA"/>
</dbReference>
<keyword evidence="5" id="KW-0804">Transcription</keyword>
<evidence type="ECO:0000256" key="4">
    <source>
        <dbReference type="ARBA" id="ARBA00023267"/>
    </source>
</evidence>
<keyword evidence="5" id="KW-0678">Repressor</keyword>
<dbReference type="Pfam" id="PF02237">
    <property type="entry name" value="BPL_C"/>
    <property type="match status" value="1"/>
</dbReference>
<keyword evidence="2 5" id="KW-0547">Nucleotide-binding</keyword>
<dbReference type="GO" id="GO:0003677">
    <property type="term" value="F:DNA binding"/>
    <property type="evidence" value="ECO:0007669"/>
    <property type="project" value="UniProtKB-UniRule"/>
</dbReference>
<dbReference type="SUPFAM" id="SSF50037">
    <property type="entry name" value="C-terminal domain of transcriptional repressors"/>
    <property type="match status" value="1"/>
</dbReference>
<dbReference type="AlphaFoldDB" id="A0A4R2KE42"/>
<dbReference type="Pfam" id="PF08279">
    <property type="entry name" value="HTH_11"/>
    <property type="match status" value="1"/>
</dbReference>
<protein>
    <recommendedName>
        <fullName evidence="5">Bifunctional ligase/repressor BirA</fullName>
    </recommendedName>
    <alternativeName>
        <fullName evidence="5">Biotin--[acetyl-CoA-carboxylase] ligase</fullName>
        <ecNumber evidence="5">6.3.4.15</ecNumber>
    </alternativeName>
    <alternativeName>
        <fullName evidence="5">Biotin--protein ligase</fullName>
    </alternativeName>
    <alternativeName>
        <fullName evidence="5">Biotin-[acetyl-CoA carboxylase] synthetase</fullName>
    </alternativeName>
</protein>
<dbReference type="GO" id="GO:0004077">
    <property type="term" value="F:biotin--[biotin carboxyl-carrier protein] ligase activity"/>
    <property type="evidence" value="ECO:0007669"/>
    <property type="project" value="UniProtKB-UniRule"/>
</dbReference>
<comment type="similarity">
    <text evidence="5">Belongs to the biotin--protein ligase family.</text>
</comment>
<dbReference type="CDD" id="cd16442">
    <property type="entry name" value="BPL"/>
    <property type="match status" value="1"/>
</dbReference>
<evidence type="ECO:0000256" key="3">
    <source>
        <dbReference type="ARBA" id="ARBA00022840"/>
    </source>
</evidence>
<evidence type="ECO:0000256" key="1">
    <source>
        <dbReference type="ARBA" id="ARBA00022598"/>
    </source>
</evidence>
<dbReference type="InterPro" id="IPR004408">
    <property type="entry name" value="Biotin_CoA_COase_ligase"/>
</dbReference>
<comment type="caution">
    <text evidence="7">The sequence shown here is derived from an EMBL/GenBank/DDBJ whole genome shotgun (WGS) entry which is preliminary data.</text>
</comment>
<feature type="binding site" evidence="5">
    <location>
        <position position="185"/>
    </location>
    <ligand>
        <name>biotin</name>
        <dbReference type="ChEBI" id="CHEBI:57586"/>
    </ligand>
</feature>
<keyword evidence="5" id="KW-0238">DNA-binding</keyword>
<dbReference type="InterPro" id="IPR008988">
    <property type="entry name" value="Transcriptional_repressor_C"/>
</dbReference>
<evidence type="ECO:0000313" key="7">
    <source>
        <dbReference type="EMBL" id="TCO68158.1"/>
    </source>
</evidence>
<evidence type="ECO:0000313" key="8">
    <source>
        <dbReference type="Proteomes" id="UP000294886"/>
    </source>
</evidence>
<dbReference type="GO" id="GO:0006355">
    <property type="term" value="P:regulation of DNA-templated transcription"/>
    <property type="evidence" value="ECO:0007669"/>
    <property type="project" value="UniProtKB-UniRule"/>
</dbReference>
<dbReference type="PROSITE" id="PS51733">
    <property type="entry name" value="BPL_LPL_CATALYTIC"/>
    <property type="match status" value="1"/>
</dbReference>
<dbReference type="GO" id="GO:0005737">
    <property type="term" value="C:cytoplasm"/>
    <property type="evidence" value="ECO:0007669"/>
    <property type="project" value="TreeGrafter"/>
</dbReference>
<evidence type="ECO:0000256" key="5">
    <source>
        <dbReference type="HAMAP-Rule" id="MF_00978"/>
    </source>
</evidence>
<dbReference type="Gene3D" id="2.30.30.100">
    <property type="match status" value="1"/>
</dbReference>
<feature type="binding site" evidence="5">
    <location>
        <position position="114"/>
    </location>
    <ligand>
        <name>biotin</name>
        <dbReference type="ChEBI" id="CHEBI:57586"/>
    </ligand>
</feature>
<reference evidence="7 8" key="1">
    <citation type="submission" date="2019-03" db="EMBL/GenBank/DDBJ databases">
        <title>Genomic Encyclopedia of Type Strains, Phase IV (KMG-IV): sequencing the most valuable type-strain genomes for metagenomic binning, comparative biology and taxonomic classification.</title>
        <authorList>
            <person name="Goeker M."/>
        </authorList>
    </citation>
    <scope>NUCLEOTIDE SEQUENCE [LARGE SCALE GENOMIC DNA]</scope>
    <source>
        <strain evidence="7 8">DSM 13054</strain>
    </source>
</reference>
<comment type="function">
    <text evidence="5">Acts both as a biotin--[acetyl-CoA-carboxylase] ligase and a repressor.</text>
</comment>
<gene>
    <name evidence="5" type="primary">birA</name>
    <name evidence="7" type="ORF">EV203_10353</name>
</gene>
<dbReference type="SUPFAM" id="SSF46785">
    <property type="entry name" value="Winged helix' DNA-binding domain"/>
    <property type="match status" value="1"/>
</dbReference>
<dbReference type="InterPro" id="IPR004143">
    <property type="entry name" value="BPL_LPL_catalytic"/>
</dbReference>
<dbReference type="EC" id="6.3.4.15" evidence="5"/>
<dbReference type="GO" id="GO:0009249">
    <property type="term" value="P:protein lipoylation"/>
    <property type="evidence" value="ECO:0007669"/>
    <property type="project" value="UniProtKB-ARBA"/>
</dbReference>
<organism evidence="7 8">
    <name type="scientific">Caldanaerobacter subterraneus</name>
    <dbReference type="NCBI Taxonomy" id="911092"/>
    <lineage>
        <taxon>Bacteria</taxon>
        <taxon>Bacillati</taxon>
        <taxon>Bacillota</taxon>
        <taxon>Clostridia</taxon>
        <taxon>Thermoanaerobacterales</taxon>
        <taxon>Thermoanaerobacteraceae</taxon>
        <taxon>Caldanaerobacter</taxon>
    </lineage>
</organism>
<keyword evidence="5" id="KW-0805">Transcription regulation</keyword>
<dbReference type="InterPro" id="IPR036390">
    <property type="entry name" value="WH_DNA-bd_sf"/>
</dbReference>
<dbReference type="InterPro" id="IPR045864">
    <property type="entry name" value="aa-tRNA-synth_II/BPL/LPL"/>
</dbReference>
<dbReference type="EMBL" id="SLWU01000003">
    <property type="protein sequence ID" value="TCO68158.1"/>
    <property type="molecule type" value="Genomic_DNA"/>
</dbReference>
<accession>A0A4R2KE42</accession>
<dbReference type="Gene3D" id="1.10.10.10">
    <property type="entry name" value="Winged helix-like DNA-binding domain superfamily/Winged helix DNA-binding domain"/>
    <property type="match status" value="1"/>
</dbReference>
<feature type="binding site" evidence="5">
    <location>
        <begin position="91"/>
        <end position="93"/>
    </location>
    <ligand>
        <name>biotin</name>
        <dbReference type="ChEBI" id="CHEBI:57586"/>
    </ligand>
</feature>
<dbReference type="InterPro" id="IPR003142">
    <property type="entry name" value="BPL_C"/>
</dbReference>
<dbReference type="Gene3D" id="3.30.930.10">
    <property type="entry name" value="Bira Bifunctional Protein, Domain 2"/>
    <property type="match status" value="1"/>
</dbReference>
<dbReference type="SUPFAM" id="SSF55681">
    <property type="entry name" value="Class II aaRS and biotin synthetases"/>
    <property type="match status" value="1"/>
</dbReference>